<comment type="caution">
    <text evidence="2">The sequence shown here is derived from an EMBL/GenBank/DDBJ whole genome shotgun (WGS) entry which is preliminary data.</text>
</comment>
<keyword evidence="1" id="KW-0472">Membrane</keyword>
<evidence type="ECO:0000256" key="1">
    <source>
        <dbReference type="SAM" id="Phobius"/>
    </source>
</evidence>
<keyword evidence="1" id="KW-1133">Transmembrane helix</keyword>
<proteinExistence type="predicted"/>
<name>A0A2H0UGM9_9BACT</name>
<keyword evidence="1" id="KW-0812">Transmembrane</keyword>
<sequence length="70" mass="8217">MSQVSKREEDVTDDDLTWLEFLLVIIFGIVMWGLKVWSQVRPSPKTAFLINLSDDELLLTKEYEITEENQ</sequence>
<gene>
    <name evidence="2" type="ORF">COU16_00410</name>
</gene>
<organism evidence="2 3">
    <name type="scientific">Candidatus Kaiserbacteria bacterium CG10_big_fil_rev_8_21_14_0_10_47_16</name>
    <dbReference type="NCBI Taxonomy" id="1974608"/>
    <lineage>
        <taxon>Bacteria</taxon>
        <taxon>Candidatus Kaiseribacteriota</taxon>
    </lineage>
</organism>
<protein>
    <submittedName>
        <fullName evidence="2">Uncharacterized protein</fullName>
    </submittedName>
</protein>
<dbReference type="EMBL" id="PFBI01000003">
    <property type="protein sequence ID" value="PIR84836.1"/>
    <property type="molecule type" value="Genomic_DNA"/>
</dbReference>
<evidence type="ECO:0000313" key="2">
    <source>
        <dbReference type="EMBL" id="PIR84836.1"/>
    </source>
</evidence>
<evidence type="ECO:0000313" key="3">
    <source>
        <dbReference type="Proteomes" id="UP000229344"/>
    </source>
</evidence>
<dbReference type="AlphaFoldDB" id="A0A2H0UGM9"/>
<reference evidence="3" key="1">
    <citation type="submission" date="2017-09" db="EMBL/GenBank/DDBJ databases">
        <title>Depth-based differentiation of microbial function through sediment-hosted aquifers and enrichment of novel symbionts in the deep terrestrial subsurface.</title>
        <authorList>
            <person name="Probst A.J."/>
            <person name="Ladd B."/>
            <person name="Jarett J.K."/>
            <person name="Geller-Mcgrath D.E."/>
            <person name="Sieber C.M.K."/>
            <person name="Emerson J.B."/>
            <person name="Anantharaman K."/>
            <person name="Thomas B.C."/>
            <person name="Malmstrom R."/>
            <person name="Stieglmeier M."/>
            <person name="Klingl A."/>
            <person name="Woyke T."/>
            <person name="Ryan C.M."/>
            <person name="Banfield J.F."/>
        </authorList>
    </citation>
    <scope>NUCLEOTIDE SEQUENCE [LARGE SCALE GENOMIC DNA]</scope>
</reference>
<dbReference type="Proteomes" id="UP000229344">
    <property type="component" value="Unassembled WGS sequence"/>
</dbReference>
<feature type="transmembrane region" description="Helical" evidence="1">
    <location>
        <begin position="16"/>
        <end position="34"/>
    </location>
</feature>
<accession>A0A2H0UGM9</accession>